<dbReference type="AlphaFoldDB" id="A0A7Y9GL99"/>
<comment type="caution">
    <text evidence="1">The sequence shown here is derived from an EMBL/GenBank/DDBJ whole genome shotgun (WGS) entry which is preliminary data.</text>
</comment>
<evidence type="ECO:0008006" key="3">
    <source>
        <dbReference type="Google" id="ProtNLM"/>
    </source>
</evidence>
<reference evidence="1 2" key="1">
    <citation type="submission" date="2020-07" db="EMBL/GenBank/DDBJ databases">
        <title>Sequencing the genomes of 1000 actinobacteria strains.</title>
        <authorList>
            <person name="Klenk H.-P."/>
        </authorList>
    </citation>
    <scope>NUCLEOTIDE SEQUENCE [LARGE SCALE GENOMIC DNA]</scope>
    <source>
        <strain evidence="1 2">DSM 24662</strain>
    </source>
</reference>
<evidence type="ECO:0000313" key="1">
    <source>
        <dbReference type="EMBL" id="NYE18585.1"/>
    </source>
</evidence>
<dbReference type="Proteomes" id="UP000576969">
    <property type="component" value="Unassembled WGS sequence"/>
</dbReference>
<dbReference type="EMBL" id="JACCBV010000001">
    <property type="protein sequence ID" value="NYE18585.1"/>
    <property type="molecule type" value="Genomic_DNA"/>
</dbReference>
<gene>
    <name evidence="1" type="ORF">BJ991_000613</name>
</gene>
<accession>A0A7Y9GL99</accession>
<protein>
    <recommendedName>
        <fullName evidence="3">DUF559 domain-containing protein</fullName>
    </recommendedName>
</protein>
<name>A0A7Y9GL99_9MICO</name>
<evidence type="ECO:0000313" key="2">
    <source>
        <dbReference type="Proteomes" id="UP000576969"/>
    </source>
</evidence>
<sequence length="311" mass="33908">MIELPPWMDGAAFTVAEGREAGLTDAAMRRAAFERPFHGVRVIGVTGRTGDPLVDRCRDLRVVLSSGALFSHATAARLWRMPLPSWLDEDVHVLTPEAAPVRRPGVIGWTRAGAPQSAELECGLPVTTPADTWASLATMARAKGGSVTREWLVAIGDFLISGRRTRYGREPALASIEDLADAVARHGSRRGAVKLAWALARVRAPVDSPPETFLRLGLVAARLPEPEVQPAIRTAAGERHPDLAYVGARLLIEYLGDVHRADPRTWRSDLTRVQLFEDAGYRVMLAGADELTLEGLPAFAARVRRALRGRR</sequence>
<organism evidence="1 2">
    <name type="scientific">Microbacterium immunditiarum</name>
    <dbReference type="NCBI Taxonomy" id="337480"/>
    <lineage>
        <taxon>Bacteria</taxon>
        <taxon>Bacillati</taxon>
        <taxon>Actinomycetota</taxon>
        <taxon>Actinomycetes</taxon>
        <taxon>Micrococcales</taxon>
        <taxon>Microbacteriaceae</taxon>
        <taxon>Microbacterium</taxon>
    </lineage>
</organism>
<proteinExistence type="predicted"/>
<dbReference type="RefSeq" id="WP_179487340.1">
    <property type="nucleotide sequence ID" value="NZ_JACCBV010000001.1"/>
</dbReference>
<keyword evidence="2" id="KW-1185">Reference proteome</keyword>